<dbReference type="AlphaFoldDB" id="L8WFI1"/>
<dbReference type="EMBL" id="AFRT01006183">
    <property type="protein sequence ID" value="ELU35543.1"/>
    <property type="molecule type" value="Genomic_DNA"/>
</dbReference>
<dbReference type="HOGENOM" id="CLU_158826_0_0_1"/>
<organism evidence="1 2">
    <name type="scientific">Thanatephorus cucumeris (strain AG1-IA)</name>
    <name type="common">Rice sheath blight fungus</name>
    <name type="synonym">Rhizoctonia solani</name>
    <dbReference type="NCBI Taxonomy" id="983506"/>
    <lineage>
        <taxon>Eukaryota</taxon>
        <taxon>Fungi</taxon>
        <taxon>Dikarya</taxon>
        <taxon>Basidiomycota</taxon>
        <taxon>Agaricomycotina</taxon>
        <taxon>Agaricomycetes</taxon>
        <taxon>Cantharellales</taxon>
        <taxon>Ceratobasidiaceae</taxon>
        <taxon>Rhizoctonia</taxon>
        <taxon>Rhizoctonia solani AG-1</taxon>
    </lineage>
</organism>
<sequence>MQKEPTFCRIIDILVCVAGKVHPVVLLHCIEHGHGRGLTVCEFCVRQSTLCMSPEILELLDGALQWATTWCSCLTNGKYLRGAVGDGGRRGHQTLATVAGRSLRRHVRAGMTTHQWDTM</sequence>
<proteinExistence type="predicted"/>
<evidence type="ECO:0000313" key="2">
    <source>
        <dbReference type="Proteomes" id="UP000011668"/>
    </source>
</evidence>
<gene>
    <name evidence="1" type="ORF">AG1IA_10427</name>
</gene>
<comment type="caution">
    <text evidence="1">The sequence shown here is derived from an EMBL/GenBank/DDBJ whole genome shotgun (WGS) entry which is preliminary data.</text>
</comment>
<name>L8WFI1_THACA</name>
<dbReference type="Proteomes" id="UP000011668">
    <property type="component" value="Unassembled WGS sequence"/>
</dbReference>
<protein>
    <submittedName>
        <fullName evidence="1">Uncharacterized protein</fullName>
    </submittedName>
</protein>
<keyword evidence="2" id="KW-1185">Reference proteome</keyword>
<reference evidence="1 2" key="1">
    <citation type="journal article" date="2013" name="Nat. Commun.">
        <title>The evolution and pathogenic mechanisms of the rice sheath blight pathogen.</title>
        <authorList>
            <person name="Zheng A."/>
            <person name="Lin R."/>
            <person name="Xu L."/>
            <person name="Qin P."/>
            <person name="Tang C."/>
            <person name="Ai P."/>
            <person name="Zhang D."/>
            <person name="Liu Y."/>
            <person name="Sun Z."/>
            <person name="Feng H."/>
            <person name="Wang Y."/>
            <person name="Chen Y."/>
            <person name="Liang X."/>
            <person name="Fu R."/>
            <person name="Li Q."/>
            <person name="Zhang J."/>
            <person name="Yu X."/>
            <person name="Xie Z."/>
            <person name="Ding L."/>
            <person name="Guan P."/>
            <person name="Tang J."/>
            <person name="Liang Y."/>
            <person name="Wang S."/>
            <person name="Deng Q."/>
            <person name="Li S."/>
            <person name="Zhu J."/>
            <person name="Wang L."/>
            <person name="Liu H."/>
            <person name="Li P."/>
        </authorList>
    </citation>
    <scope>NUCLEOTIDE SEQUENCE [LARGE SCALE GENOMIC DNA]</scope>
    <source>
        <strain evidence="2">AG-1 IA</strain>
    </source>
</reference>
<accession>L8WFI1</accession>
<evidence type="ECO:0000313" key="1">
    <source>
        <dbReference type="EMBL" id="ELU35543.1"/>
    </source>
</evidence>